<evidence type="ECO:0000313" key="9">
    <source>
        <dbReference type="Proteomes" id="UP000734823"/>
    </source>
</evidence>
<reference evidence="8 9" key="1">
    <citation type="submission" date="2020-06" db="EMBL/GenBank/DDBJ databases">
        <title>Actinokineospora xiongansis sp. nov., isolated from soil of Baiyangdian.</title>
        <authorList>
            <person name="Zhang X."/>
        </authorList>
    </citation>
    <scope>NUCLEOTIDE SEQUENCE [LARGE SCALE GENOMIC DNA]</scope>
    <source>
        <strain evidence="8 9">HBU206404</strain>
    </source>
</reference>
<evidence type="ECO:0000313" key="8">
    <source>
        <dbReference type="EMBL" id="MBC6448269.1"/>
    </source>
</evidence>
<dbReference type="EMBL" id="JABVED010000007">
    <property type="protein sequence ID" value="MBC6448269.1"/>
    <property type="molecule type" value="Genomic_DNA"/>
</dbReference>
<sequence length="353" mass="37070">MTQERIALRDTVRLLLSRASDVRTAMESELGYDPALWKRLCSDIGVAALAIPERFGGLGAGIAETAVVLGELGRTLTPAPLLGSILAAQALLACGDDDACARLLPEIAGGRIATLVWSDAQGTWGHPPCVANGQRVTGQAHYVLDGDIADTVLVFALAGPEIGLFEVREGAPGLVRTSTRTLDPTRRLTTVAVDSPALRLGGDLTSALPRIRDLACVALSAEQSGAAAHCLNETVAYSKERVQFGRPIGSFQALKHRMADLHVLVETAQATAEAAAEADESALPVLAAAAKVHCAEAFQTVAAEMVQLHGGIAITWEHDAHLYFKRAHGSALLFGSVSNHLALLTSSRRGGTR</sequence>
<dbReference type="RefSeq" id="WP_187220770.1">
    <property type="nucleotide sequence ID" value="NZ_JABVED010000007.1"/>
</dbReference>
<dbReference type="InterPro" id="IPR013786">
    <property type="entry name" value="AcylCoA_DH/ox_N"/>
</dbReference>
<evidence type="ECO:0000259" key="6">
    <source>
        <dbReference type="Pfam" id="PF00441"/>
    </source>
</evidence>
<dbReference type="InterPro" id="IPR009100">
    <property type="entry name" value="AcylCoA_DH/oxidase_NM_dom_sf"/>
</dbReference>
<keyword evidence="5" id="KW-0560">Oxidoreductase</keyword>
<dbReference type="Gene3D" id="1.10.540.10">
    <property type="entry name" value="Acyl-CoA dehydrogenase/oxidase, N-terminal domain"/>
    <property type="match status" value="1"/>
</dbReference>
<keyword evidence="9" id="KW-1185">Reference proteome</keyword>
<name>A0ABR7L6K4_9PSEU</name>
<evidence type="ECO:0000256" key="5">
    <source>
        <dbReference type="ARBA" id="ARBA00023002"/>
    </source>
</evidence>
<dbReference type="InterPro" id="IPR037069">
    <property type="entry name" value="AcylCoA_DH/ox_N_sf"/>
</dbReference>
<comment type="caution">
    <text evidence="8">The sequence shown here is derived from an EMBL/GenBank/DDBJ whole genome shotgun (WGS) entry which is preliminary data.</text>
</comment>
<keyword evidence="3" id="KW-0285">Flavoprotein</keyword>
<comment type="similarity">
    <text evidence="2">Belongs to the acyl-CoA dehydrogenase family.</text>
</comment>
<accession>A0ABR7L6K4</accession>
<dbReference type="Pfam" id="PF02771">
    <property type="entry name" value="Acyl-CoA_dh_N"/>
    <property type="match status" value="1"/>
</dbReference>
<evidence type="ECO:0000256" key="1">
    <source>
        <dbReference type="ARBA" id="ARBA00001974"/>
    </source>
</evidence>
<feature type="domain" description="Acyl-CoA dehydrogenase/oxidase N-terminal" evidence="7">
    <location>
        <begin position="2"/>
        <end position="110"/>
    </location>
</feature>
<evidence type="ECO:0000259" key="7">
    <source>
        <dbReference type="Pfam" id="PF02771"/>
    </source>
</evidence>
<evidence type="ECO:0000256" key="2">
    <source>
        <dbReference type="ARBA" id="ARBA00009347"/>
    </source>
</evidence>
<dbReference type="InterPro" id="IPR036250">
    <property type="entry name" value="AcylCo_DH-like_C"/>
</dbReference>
<gene>
    <name evidence="8" type="ORF">GPZ80_13945</name>
</gene>
<dbReference type="SUPFAM" id="SSF47203">
    <property type="entry name" value="Acyl-CoA dehydrogenase C-terminal domain-like"/>
    <property type="match status" value="1"/>
</dbReference>
<comment type="cofactor">
    <cofactor evidence="1">
        <name>FAD</name>
        <dbReference type="ChEBI" id="CHEBI:57692"/>
    </cofactor>
</comment>
<evidence type="ECO:0000256" key="3">
    <source>
        <dbReference type="ARBA" id="ARBA00022630"/>
    </source>
</evidence>
<feature type="domain" description="Acyl-CoA dehydrogenase/oxidase C-terminal" evidence="6">
    <location>
        <begin position="218"/>
        <end position="336"/>
    </location>
</feature>
<evidence type="ECO:0000256" key="4">
    <source>
        <dbReference type="ARBA" id="ARBA00022827"/>
    </source>
</evidence>
<organism evidence="8 9">
    <name type="scientific">Actinokineospora xionganensis</name>
    <dbReference type="NCBI Taxonomy" id="2684470"/>
    <lineage>
        <taxon>Bacteria</taxon>
        <taxon>Bacillati</taxon>
        <taxon>Actinomycetota</taxon>
        <taxon>Actinomycetes</taxon>
        <taxon>Pseudonocardiales</taxon>
        <taxon>Pseudonocardiaceae</taxon>
        <taxon>Actinokineospora</taxon>
    </lineage>
</organism>
<dbReference type="PANTHER" id="PTHR43884">
    <property type="entry name" value="ACYL-COA DEHYDROGENASE"/>
    <property type="match status" value="1"/>
</dbReference>
<dbReference type="Gene3D" id="2.40.110.10">
    <property type="entry name" value="Butyryl-CoA Dehydrogenase, subunit A, domain 2"/>
    <property type="match status" value="1"/>
</dbReference>
<keyword evidence="4" id="KW-0274">FAD</keyword>
<dbReference type="Pfam" id="PF00441">
    <property type="entry name" value="Acyl-CoA_dh_1"/>
    <property type="match status" value="1"/>
</dbReference>
<dbReference type="InterPro" id="IPR009075">
    <property type="entry name" value="AcylCo_DH/oxidase_C"/>
</dbReference>
<dbReference type="Proteomes" id="UP000734823">
    <property type="component" value="Unassembled WGS sequence"/>
</dbReference>
<protein>
    <submittedName>
        <fullName evidence="8">Acyl-CoA dehydrogenase family protein</fullName>
    </submittedName>
</protein>
<dbReference type="Gene3D" id="1.20.140.10">
    <property type="entry name" value="Butyryl-CoA Dehydrogenase, subunit A, domain 3"/>
    <property type="match status" value="1"/>
</dbReference>
<dbReference type="SUPFAM" id="SSF56645">
    <property type="entry name" value="Acyl-CoA dehydrogenase NM domain-like"/>
    <property type="match status" value="1"/>
</dbReference>
<proteinExistence type="inferred from homology"/>
<dbReference type="InterPro" id="IPR046373">
    <property type="entry name" value="Acyl-CoA_Oxase/DH_mid-dom_sf"/>
</dbReference>
<dbReference type="PANTHER" id="PTHR43884:SF20">
    <property type="entry name" value="ACYL-COA DEHYDROGENASE FADE28"/>
    <property type="match status" value="1"/>
</dbReference>